<dbReference type="GeneID" id="127749117"/>
<dbReference type="KEGG" id="foc:127749117"/>
<feature type="region of interest" description="Disordered" evidence="2">
    <location>
        <begin position="1"/>
        <end position="163"/>
    </location>
</feature>
<feature type="compositionally biased region" description="Polar residues" evidence="2">
    <location>
        <begin position="327"/>
        <end position="336"/>
    </location>
</feature>
<dbReference type="OrthoDB" id="5807119at2759"/>
<dbReference type="RefSeq" id="XP_052121905.1">
    <property type="nucleotide sequence ID" value="XM_052265945.1"/>
</dbReference>
<evidence type="ECO:0000259" key="3">
    <source>
        <dbReference type="PROSITE" id="PS50913"/>
    </source>
</evidence>
<feature type="domain" description="GRIP" evidence="3">
    <location>
        <begin position="1194"/>
        <end position="1242"/>
    </location>
</feature>
<reference evidence="5" key="1">
    <citation type="journal article" date="2018" name="Proc. Natl. Acad. Sci. U.S.A.">
        <title>Phylogenomics and the evolution of hemipteroid insects.</title>
        <authorList>
            <person name="Johnson K.P."/>
            <person name="Dietrich C.H."/>
            <person name="Friedrich F."/>
            <person name="Beutel R.G."/>
            <person name="Wipfler B."/>
            <person name="Peters R.S."/>
            <person name="Allen J.M."/>
            <person name="Petersen M."/>
            <person name="Donath A."/>
            <person name="Walden K.K."/>
            <person name="Kozlov A.M."/>
            <person name="Podsiadlowski L."/>
            <person name="Mayer C."/>
            <person name="Meusemann K."/>
            <person name="Vasilikopoulos A."/>
            <person name="Waterhouse R.M."/>
            <person name="Cameron S.L."/>
            <person name="Weirauch C."/>
            <person name="Swanson D.R."/>
            <person name="Percy D.M."/>
            <person name="Hardy N.B."/>
            <person name="Terry I."/>
            <person name="Liu S."/>
            <person name="Zhou X."/>
            <person name="Misof B."/>
            <person name="Robertson H.M."/>
            <person name="Yoshizawa K."/>
        </authorList>
    </citation>
    <scope>NUCLEOTIDE SEQUENCE</scope>
    <source>
        <tissue evidence="5">Whole organism</tissue>
    </source>
</reference>
<protein>
    <submittedName>
        <fullName evidence="5">Myosin-2 heavy chain-like isoform X1</fullName>
    </submittedName>
</protein>
<evidence type="ECO:0000313" key="5">
    <source>
        <dbReference type="RefSeq" id="XP_052121905.1"/>
    </source>
</evidence>
<feature type="region of interest" description="Disordered" evidence="2">
    <location>
        <begin position="311"/>
        <end position="347"/>
    </location>
</feature>
<feature type="coiled-coil region" evidence="1">
    <location>
        <begin position="371"/>
        <end position="478"/>
    </location>
</feature>
<feature type="coiled-coil region" evidence="1">
    <location>
        <begin position="1068"/>
        <end position="1102"/>
    </location>
</feature>
<keyword evidence="4" id="KW-1185">Reference proteome</keyword>
<organism evidence="4 5">
    <name type="scientific">Frankliniella occidentalis</name>
    <name type="common">Western flower thrips</name>
    <name type="synonym">Euthrips occidentalis</name>
    <dbReference type="NCBI Taxonomy" id="133901"/>
    <lineage>
        <taxon>Eukaryota</taxon>
        <taxon>Metazoa</taxon>
        <taxon>Ecdysozoa</taxon>
        <taxon>Arthropoda</taxon>
        <taxon>Hexapoda</taxon>
        <taxon>Insecta</taxon>
        <taxon>Pterygota</taxon>
        <taxon>Neoptera</taxon>
        <taxon>Paraneoptera</taxon>
        <taxon>Thysanoptera</taxon>
        <taxon>Terebrantia</taxon>
        <taxon>Thripoidea</taxon>
        <taxon>Thripidae</taxon>
        <taxon>Frankliniella</taxon>
    </lineage>
</organism>
<proteinExistence type="predicted"/>
<evidence type="ECO:0000313" key="4">
    <source>
        <dbReference type="Proteomes" id="UP000504606"/>
    </source>
</evidence>
<evidence type="ECO:0000256" key="2">
    <source>
        <dbReference type="SAM" id="MobiDB-lite"/>
    </source>
</evidence>
<reference evidence="5" key="2">
    <citation type="submission" date="2025-08" db="UniProtKB">
        <authorList>
            <consortium name="RefSeq"/>
        </authorList>
    </citation>
    <scope>IDENTIFICATION</scope>
    <source>
        <tissue evidence="5">Whole organism</tissue>
    </source>
</reference>
<feature type="coiled-coil region" evidence="1">
    <location>
        <begin position="980"/>
        <end position="1014"/>
    </location>
</feature>
<dbReference type="InterPro" id="IPR000237">
    <property type="entry name" value="GRIP_dom"/>
</dbReference>
<feature type="coiled-coil region" evidence="1">
    <location>
        <begin position="520"/>
        <end position="790"/>
    </location>
</feature>
<accession>A0A9C6TT82</accession>
<evidence type="ECO:0000256" key="1">
    <source>
        <dbReference type="SAM" id="Coils"/>
    </source>
</evidence>
<keyword evidence="1" id="KW-0175">Coiled coil</keyword>
<sequence>MQAEKMMEPAAAPVPPGAGPGQHSAPSSPCVTRKIPQTLSLDASKIPQPLASPTPLRRSGSLRLRGEKQGFGHLRLPSGRGHGPGTRASPGATFPSITEAAESWKKSLRGSGDGPSLGLPLHNNSNLHQQRHHRSLQSLSSRPTSRDSFPHTPTPSPEDIDLLRPQNLNRFLLDHAREFSSDQDDLDSLRSYGSNCSTQSACDHAQFGRNGTTFSGRRMKYIVHCSSHPEPNEYLTPTQRANQQIRRLKALVEQAHKDIEMKDESIFKLTKEVVELKLLREEVDGSPSKSSRNPEDSPVCRVTTHLENECGNSTSLSDSGHFDDVLSVTSPQSNHSPGPRQLALTPESERQAEIYQRKIDDVNRKHGEKSVEDRKSLVDMYEKKMEEMSRKASENLKLEKNELIEMYEKRIEDIVRRHQDKLKEERTLAQDSFNKKMEDANTRFSDLQQELFQCRENAVLLEEDVENLRKKILTQEHQLSEKRIALVQTAQLESELQVLRRHVEGQQEFSEQTSQLHGELAEVVSQLKEMEIRYKKLECEKNETEAKFEAMLQEAHEQKSHLEGERSTMLQGLQEMEKKIELLEQEKSSCIEDLQKLVEVKCKAEKEFIEVSKELKYFEETKKKLESEKTKLEDLYKEEKKTVQHLKLQLESKSDQLQHFISEESQKKRDLEDQTAEIIVMKEEECKHATDLMSKLERELTSVRGSLSEQLQNKIELENWKLNAQEEIKNHLQIIQDLSENSEYLKREIIELKTSLDERCKSQEMQDGIIDDLTEKLNNSVAQLNKKQNDVQQLTDCIANHVKELKTVSELLEIEKNKNSELLPWKTVAEKMETDITWLKQNLDEKIQQLHYFSDIESEMSELKRSLLLKEKEVEELIMWKSKALNLEEELKSMKDGMATSMHKMHLVNAISEDIQSEATSELPSQLLPQQNQLNLKNSVIPCVPYEAQQHVLELEAEIQKLRESLDQSYWSQSEKEMLNLGMEKTVADQNLKLQRLENEVVMLNQCIARLQEEKDNPMTHIDQHLLNATPPENKISLDLDQEELEILPGVLGQNDVQDDSLHNINGTENAELIVSELKSEIESLRKALADQEERHTEMNLKMYLKGQEAAKFERKDQLLEMAVQSPEKVSIPELVSQLAETEKELEKVKDNQLENMPKSSPSLLSASEAVCLYLLGSFKAMYRQLAEGQANNSSSPEATLLFLKSAVYYFLTDEANCQGHLHAIQSILGFTEAEKQSIDMLTYIRR</sequence>
<feature type="compositionally biased region" description="Polar residues" evidence="2">
    <location>
        <begin position="24"/>
        <end position="41"/>
    </location>
</feature>
<gene>
    <name evidence="5" type="primary">LOC127749117</name>
</gene>
<dbReference type="Proteomes" id="UP000504606">
    <property type="component" value="Unplaced"/>
</dbReference>
<name>A0A9C6TT82_FRAOC</name>
<dbReference type="PROSITE" id="PS50913">
    <property type="entry name" value="GRIP"/>
    <property type="match status" value="1"/>
</dbReference>
<dbReference type="AlphaFoldDB" id="A0A9C6TT82"/>